<keyword evidence="2" id="KW-1185">Reference proteome</keyword>
<gene>
    <name evidence="1" type="ORF">C8P68_103141</name>
</gene>
<dbReference type="AlphaFoldDB" id="A0A2T5JAT3"/>
<accession>A0A2T5JAT3</accession>
<dbReference type="EMBL" id="QAOQ01000003">
    <property type="protein sequence ID" value="PTQ97982.1"/>
    <property type="molecule type" value="Genomic_DNA"/>
</dbReference>
<sequence length="231" mass="26221">MRAIFLFAFFVSLSTISVGQDTVSVVQKAGKNITARYRVLKNKPDVKAGLYQLAGKKNNAIAFGVYNNNKRAGIWRFFDDQSKLMQVFDYNTDTLKYEAPEGESTTFNYVFDKKITRADLVTKPVRIGGRYYGYLPYLNLFEKPADLFDAPNSNIRVNIELLISPYGRLADFTYHVMIGSYARDLNVNINVMNDEDKTFIPGTINGEAVPTRIFIKCVVKDKHTLELISPI</sequence>
<evidence type="ECO:0000313" key="1">
    <source>
        <dbReference type="EMBL" id="PTQ97982.1"/>
    </source>
</evidence>
<protein>
    <submittedName>
        <fullName evidence="1">Uncharacterized protein</fullName>
    </submittedName>
</protein>
<comment type="caution">
    <text evidence="1">The sequence shown here is derived from an EMBL/GenBank/DDBJ whole genome shotgun (WGS) entry which is preliminary data.</text>
</comment>
<reference evidence="1 2" key="1">
    <citation type="submission" date="2018-04" db="EMBL/GenBank/DDBJ databases">
        <title>Genomic Encyclopedia of Archaeal and Bacterial Type Strains, Phase II (KMG-II): from individual species to whole genera.</title>
        <authorList>
            <person name="Goeker M."/>
        </authorList>
    </citation>
    <scope>NUCLEOTIDE SEQUENCE [LARGE SCALE GENOMIC DNA]</scope>
    <source>
        <strain evidence="1 2">DSM 26809</strain>
    </source>
</reference>
<proteinExistence type="predicted"/>
<dbReference type="Proteomes" id="UP000244168">
    <property type="component" value="Unassembled WGS sequence"/>
</dbReference>
<dbReference type="RefSeq" id="WP_107828175.1">
    <property type="nucleotide sequence ID" value="NZ_CP160205.1"/>
</dbReference>
<evidence type="ECO:0000313" key="2">
    <source>
        <dbReference type="Proteomes" id="UP000244168"/>
    </source>
</evidence>
<dbReference type="OrthoDB" id="797627at2"/>
<name>A0A2T5JAT3_9SPHI</name>
<organism evidence="1 2">
    <name type="scientific">Mucilaginibacter yixingensis</name>
    <dbReference type="NCBI Taxonomy" id="1295612"/>
    <lineage>
        <taxon>Bacteria</taxon>
        <taxon>Pseudomonadati</taxon>
        <taxon>Bacteroidota</taxon>
        <taxon>Sphingobacteriia</taxon>
        <taxon>Sphingobacteriales</taxon>
        <taxon>Sphingobacteriaceae</taxon>
        <taxon>Mucilaginibacter</taxon>
    </lineage>
</organism>